<keyword evidence="1" id="KW-0472">Membrane</keyword>
<dbReference type="AlphaFoldDB" id="A0A521BR90"/>
<dbReference type="Proteomes" id="UP000319040">
    <property type="component" value="Unassembled WGS sequence"/>
</dbReference>
<evidence type="ECO:0000313" key="3">
    <source>
        <dbReference type="Proteomes" id="UP000319040"/>
    </source>
</evidence>
<evidence type="ECO:0000256" key="1">
    <source>
        <dbReference type="SAM" id="Phobius"/>
    </source>
</evidence>
<sequence>MVFALSYRKIQSLQIIILMYDAILYVYIWIISRLMRHECLALCKNLEGHINEQRNKEAHQKNIICTSYTGIF</sequence>
<proteinExistence type="predicted"/>
<name>A0A521BR90_SACCC</name>
<keyword evidence="1" id="KW-1133">Transmembrane helix</keyword>
<accession>A0A521BR90</accession>
<feature type="transmembrane region" description="Helical" evidence="1">
    <location>
        <begin position="12"/>
        <end position="30"/>
    </location>
</feature>
<keyword evidence="3" id="KW-1185">Reference proteome</keyword>
<dbReference type="EMBL" id="FXTB01000002">
    <property type="protein sequence ID" value="SMO49674.1"/>
    <property type="molecule type" value="Genomic_DNA"/>
</dbReference>
<protein>
    <submittedName>
        <fullName evidence="2">Uncharacterized protein</fullName>
    </submittedName>
</protein>
<keyword evidence="1" id="KW-0812">Transmembrane</keyword>
<reference evidence="2 3" key="1">
    <citation type="submission" date="2017-05" db="EMBL/GenBank/DDBJ databases">
        <authorList>
            <person name="Varghese N."/>
            <person name="Submissions S."/>
        </authorList>
    </citation>
    <scope>NUCLEOTIDE SEQUENCE [LARGE SCALE GENOMIC DNA]</scope>
    <source>
        <strain evidence="2 3">DSM 27040</strain>
    </source>
</reference>
<organism evidence="2 3">
    <name type="scientific">Saccharicrinis carchari</name>
    <dbReference type="NCBI Taxonomy" id="1168039"/>
    <lineage>
        <taxon>Bacteria</taxon>
        <taxon>Pseudomonadati</taxon>
        <taxon>Bacteroidota</taxon>
        <taxon>Bacteroidia</taxon>
        <taxon>Marinilabiliales</taxon>
        <taxon>Marinilabiliaceae</taxon>
        <taxon>Saccharicrinis</taxon>
    </lineage>
</organism>
<evidence type="ECO:0000313" key="2">
    <source>
        <dbReference type="EMBL" id="SMO49674.1"/>
    </source>
</evidence>
<gene>
    <name evidence="2" type="ORF">SAMN06265379_10218</name>
</gene>